<dbReference type="Proteomes" id="UP000284277">
    <property type="component" value="Unassembled WGS sequence"/>
</dbReference>
<dbReference type="RefSeq" id="WP_120196833.1">
    <property type="nucleotide sequence ID" value="NZ_MCIA01000016.1"/>
</dbReference>
<protein>
    <submittedName>
        <fullName evidence="2">Gluconate:proton symporter</fullName>
    </submittedName>
</protein>
<feature type="transmembrane region" description="Helical" evidence="1">
    <location>
        <begin position="351"/>
        <end position="373"/>
    </location>
</feature>
<dbReference type="GO" id="GO:0005886">
    <property type="term" value="C:plasma membrane"/>
    <property type="evidence" value="ECO:0007669"/>
    <property type="project" value="TreeGrafter"/>
</dbReference>
<dbReference type="Pfam" id="PF02447">
    <property type="entry name" value="GntP_permease"/>
    <property type="match status" value="1"/>
</dbReference>
<feature type="transmembrane region" description="Helical" evidence="1">
    <location>
        <begin position="60"/>
        <end position="79"/>
    </location>
</feature>
<keyword evidence="3" id="KW-1185">Reference proteome</keyword>
<dbReference type="PANTHER" id="PTHR30354">
    <property type="entry name" value="GNT FAMILY GLUCONATE TRANSPORTER"/>
    <property type="match status" value="1"/>
</dbReference>
<sequence>MTVTFTTIGALLGLITAIALINLKVQPAYSLILGALIGGIIGGGGLDATIAAMITGCQGMVSAVLRILTSGILAGALIMTGSAEKIADEIVNRLGSKRAFLAIGLAAMIICGVGVFITVTVITVAPIALAIGKKAGFPKEAIVLAIIGGGKAGNIISPNSNTIAVAEAFQVNLTSLMMKNMIPAIVAVLVTAMLAALLSKKPGIPITDADLEHGTSHNTTLPSIWAALSGPAVVIFLLAMRPLFQITVDPLIALPIGGLICTIACGRRSQFLTYAEFGLNKVMGVSILLLGTGAIAGIIKASSLPSDVLGWLQMMNLPTFLLAPVSGILMAAATASTTAGSTVASQTFAGVLTGVGISALSAGAMVHCGAIVIDSLPHGSFFHASCEPVNLTIKQRTKLIGYEAIIGLSATLTAVLLYLSGH</sequence>
<feature type="transmembrane region" description="Helical" evidence="1">
    <location>
        <begin position="278"/>
        <end position="299"/>
    </location>
</feature>
<comment type="caution">
    <text evidence="2">The sequence shown here is derived from an EMBL/GenBank/DDBJ whole genome shotgun (WGS) entry which is preliminary data.</text>
</comment>
<keyword evidence="1" id="KW-1133">Transmembrane helix</keyword>
<dbReference type="PANTHER" id="PTHR30354:SF23">
    <property type="entry name" value="GNTP FAMILY PERMEASE"/>
    <property type="match status" value="1"/>
</dbReference>
<accession>A0A419T2M2</accession>
<keyword evidence="1" id="KW-0472">Membrane</keyword>
<dbReference type="GO" id="GO:0015128">
    <property type="term" value="F:gluconate transmembrane transporter activity"/>
    <property type="evidence" value="ECO:0007669"/>
    <property type="project" value="InterPro"/>
</dbReference>
<name>A0A419T2M2_9FIRM</name>
<feature type="transmembrane region" description="Helical" evidence="1">
    <location>
        <begin position="6"/>
        <end position="23"/>
    </location>
</feature>
<reference evidence="2 3" key="1">
    <citation type="submission" date="2016-08" db="EMBL/GenBank/DDBJ databases">
        <title>A new outlook on sporulation: Clostridium algidixylanolyticum.</title>
        <authorList>
            <person name="Poppleton D.I."/>
            <person name="Gribaldo S."/>
        </authorList>
    </citation>
    <scope>NUCLEOTIDE SEQUENCE [LARGE SCALE GENOMIC DNA]</scope>
    <source>
        <strain evidence="2 3">SPL73</strain>
    </source>
</reference>
<organism evidence="2 3">
    <name type="scientific">Lacrimispora algidixylanolytica</name>
    <dbReference type="NCBI Taxonomy" id="94868"/>
    <lineage>
        <taxon>Bacteria</taxon>
        <taxon>Bacillati</taxon>
        <taxon>Bacillota</taxon>
        <taxon>Clostridia</taxon>
        <taxon>Lachnospirales</taxon>
        <taxon>Lachnospiraceae</taxon>
        <taxon>Lacrimispora</taxon>
    </lineage>
</organism>
<feature type="transmembrane region" description="Helical" evidence="1">
    <location>
        <begin position="100"/>
        <end position="131"/>
    </location>
</feature>
<feature type="transmembrane region" description="Helical" evidence="1">
    <location>
        <begin position="181"/>
        <end position="199"/>
    </location>
</feature>
<dbReference type="InterPro" id="IPR003474">
    <property type="entry name" value="Glcn_transporter"/>
</dbReference>
<feature type="transmembrane region" description="Helical" evidence="1">
    <location>
        <begin position="399"/>
        <end position="419"/>
    </location>
</feature>
<feature type="transmembrane region" description="Helical" evidence="1">
    <location>
        <begin position="220"/>
        <end position="240"/>
    </location>
</feature>
<evidence type="ECO:0000313" key="3">
    <source>
        <dbReference type="Proteomes" id="UP000284277"/>
    </source>
</evidence>
<feature type="transmembrane region" description="Helical" evidence="1">
    <location>
        <begin position="30"/>
        <end position="54"/>
    </location>
</feature>
<dbReference type="OrthoDB" id="2136698at2"/>
<proteinExistence type="predicted"/>
<dbReference type="EMBL" id="MCIA01000016">
    <property type="protein sequence ID" value="RKD31683.1"/>
    <property type="molecule type" value="Genomic_DNA"/>
</dbReference>
<feature type="transmembrane region" description="Helical" evidence="1">
    <location>
        <begin position="319"/>
        <end position="339"/>
    </location>
</feature>
<keyword evidence="1" id="KW-0812">Transmembrane</keyword>
<feature type="transmembrane region" description="Helical" evidence="1">
    <location>
        <begin position="246"/>
        <end position="266"/>
    </location>
</feature>
<evidence type="ECO:0000256" key="1">
    <source>
        <dbReference type="SAM" id="Phobius"/>
    </source>
</evidence>
<dbReference type="AlphaFoldDB" id="A0A419T2M2"/>
<evidence type="ECO:0000313" key="2">
    <source>
        <dbReference type="EMBL" id="RKD31683.1"/>
    </source>
</evidence>
<gene>
    <name evidence="2" type="ORF">BET01_19335</name>
</gene>